<evidence type="ECO:0000313" key="1">
    <source>
        <dbReference type="EMBL" id="GAA6196728.1"/>
    </source>
</evidence>
<evidence type="ECO:0000313" key="2">
    <source>
        <dbReference type="Proteomes" id="UP001441944"/>
    </source>
</evidence>
<dbReference type="RefSeq" id="WP_353399867.1">
    <property type="nucleotide sequence ID" value="NZ_BAABWU010000007.1"/>
</dbReference>
<dbReference type="EMBL" id="BAABWU010000007">
    <property type="protein sequence ID" value="GAA6196728.1"/>
    <property type="molecule type" value="Genomic_DNA"/>
</dbReference>
<comment type="caution">
    <text evidence="1">The sequence shown here is derived from an EMBL/GenBank/DDBJ whole genome shotgun (WGS) entry which is preliminary data.</text>
</comment>
<keyword evidence="2" id="KW-1185">Reference proteome</keyword>
<dbReference type="Proteomes" id="UP001441944">
    <property type="component" value="Unassembled WGS sequence"/>
</dbReference>
<name>A0ABQ0ALH6_9RHOB</name>
<organism evidence="1 2">
    <name type="scientific">Pseudophaeobacter arcticus</name>
    <dbReference type="NCBI Taxonomy" id="385492"/>
    <lineage>
        <taxon>Bacteria</taxon>
        <taxon>Pseudomonadati</taxon>
        <taxon>Pseudomonadota</taxon>
        <taxon>Alphaproteobacteria</taxon>
        <taxon>Rhodobacterales</taxon>
        <taxon>Paracoccaceae</taxon>
        <taxon>Pseudophaeobacter</taxon>
    </lineage>
</organism>
<protein>
    <submittedName>
        <fullName evidence="1">Uncharacterized protein</fullName>
    </submittedName>
</protein>
<sequence length="48" mass="5288">METDTKTQLMHAVSMAMFQAAQLAARSSANITLFDTATQSLIDRLRSN</sequence>
<accession>A0ABQ0ALH6</accession>
<proteinExistence type="predicted"/>
<gene>
    <name evidence="1" type="ORF">NBRC116598_21720</name>
</gene>
<reference evidence="1 2" key="1">
    <citation type="submission" date="2024-04" db="EMBL/GenBank/DDBJ databases">
        <title>Draft genome sequence of Pseudophaeobacter arcticus NBRC 116598.</title>
        <authorList>
            <person name="Miyakawa T."/>
            <person name="Kusuya Y."/>
            <person name="Miura T."/>
        </authorList>
    </citation>
    <scope>NUCLEOTIDE SEQUENCE [LARGE SCALE GENOMIC DNA]</scope>
    <source>
        <strain evidence="1 2">SU-CL00105</strain>
    </source>
</reference>